<protein>
    <submittedName>
        <fullName evidence="1">Uncharacterized protein</fullName>
    </submittedName>
</protein>
<dbReference type="OMA" id="RCESHIE"/>
<dbReference type="PANTHER" id="PTHR47018:SF1">
    <property type="entry name" value="TESMIN_TSO1-LIKE CXC DOMAIN-CONTAINING PROTEIN"/>
    <property type="match status" value="1"/>
</dbReference>
<name>A0A1X7TS12_AMPQE</name>
<dbReference type="eggNOG" id="ENOG502QUFX">
    <property type="taxonomic scope" value="Eukaryota"/>
</dbReference>
<evidence type="ECO:0000313" key="1">
    <source>
        <dbReference type="EnsemblMetazoa" id="Aqu2.1.17957_001"/>
    </source>
</evidence>
<dbReference type="PANTHER" id="PTHR47018">
    <property type="entry name" value="CXC DOMAIN-CONTAINING PROTEIN-RELATED"/>
    <property type="match status" value="1"/>
</dbReference>
<dbReference type="AlphaFoldDB" id="A0A1X7TS12"/>
<sequence>TELKNRILAQIPELKAYREGRDVLLAFENDMGPALRKMCDDNYDSDAICLARAASIVRKDMLDRNMKFIGSFDKDCQTNAVPQSLLALVDMILHGPNINSKYKTQATLSIAQLLQFNSSKRRREGSTGIYHNKSRETPLPIYLGVTVHAKTRKRDLIDSLFHLGLSISYDRVMEISTLMNNRICQKYHAEQLVCPPNLRPGLFITAAIDNIDHNPSSTTAADSFHGTGISLFQYPTPDNEGRCESHIETSDEELLPCNTLFELPDSYTNVQPLVLPKKDVKLPEADFPLNNNFHIFDQASQNETEWLNNVEEKYMQDVTYDSNISWAAYHASQLEVHSCLPTITAMLPLFQDDSKSVAMIRHSMDVIKQAVDKLHPSQVPVITLDQPLYQGWGEVL</sequence>
<proteinExistence type="predicted"/>
<accession>A0A1X7TS12</accession>
<organism evidence="1">
    <name type="scientific">Amphimedon queenslandica</name>
    <name type="common">Sponge</name>
    <dbReference type="NCBI Taxonomy" id="400682"/>
    <lineage>
        <taxon>Eukaryota</taxon>
        <taxon>Metazoa</taxon>
        <taxon>Porifera</taxon>
        <taxon>Demospongiae</taxon>
        <taxon>Heteroscleromorpha</taxon>
        <taxon>Haplosclerida</taxon>
        <taxon>Niphatidae</taxon>
        <taxon>Amphimedon</taxon>
    </lineage>
</organism>
<reference evidence="1" key="1">
    <citation type="submission" date="2017-05" db="UniProtKB">
        <authorList>
            <consortium name="EnsemblMetazoa"/>
        </authorList>
    </citation>
    <scope>IDENTIFICATION</scope>
</reference>
<dbReference type="EnsemblMetazoa" id="Aqu2.1.17957_001">
    <property type="protein sequence ID" value="Aqu2.1.17957_001"/>
    <property type="gene ID" value="Aqu2.1.17957"/>
</dbReference>
<dbReference type="InParanoid" id="A0A1X7TS12"/>